<keyword evidence="6" id="KW-1185">Reference proteome</keyword>
<gene>
    <name evidence="5" type="ORF">PLOB_00034675</name>
</gene>
<feature type="disulfide bond" evidence="2">
    <location>
        <begin position="28"/>
        <end position="54"/>
    </location>
</feature>
<dbReference type="SMART" id="SM00018">
    <property type="entry name" value="PD"/>
    <property type="match status" value="3"/>
</dbReference>
<dbReference type="InterPro" id="IPR017994">
    <property type="entry name" value="P_trefoil_chordata"/>
</dbReference>
<dbReference type="SUPFAM" id="SSF57492">
    <property type="entry name" value="Trefoil"/>
    <property type="match status" value="3"/>
</dbReference>
<dbReference type="CDD" id="cd00111">
    <property type="entry name" value="Trefoil"/>
    <property type="match status" value="3"/>
</dbReference>
<evidence type="ECO:0000256" key="2">
    <source>
        <dbReference type="PROSITE-ProRule" id="PRU00779"/>
    </source>
</evidence>
<protein>
    <recommendedName>
        <fullName evidence="4">P-type domain-containing protein</fullName>
    </recommendedName>
</protein>
<evidence type="ECO:0000313" key="5">
    <source>
        <dbReference type="EMBL" id="CAH3130452.1"/>
    </source>
</evidence>
<dbReference type="Proteomes" id="UP001159405">
    <property type="component" value="Unassembled WGS sequence"/>
</dbReference>
<dbReference type="PANTHER" id="PTHR13826:SF14">
    <property type="entry name" value="TREFOIL FACTOR 2"/>
    <property type="match status" value="1"/>
</dbReference>
<feature type="domain" description="P-type" evidence="4">
    <location>
        <begin position="74"/>
        <end position="118"/>
    </location>
</feature>
<dbReference type="Gene3D" id="4.10.110.10">
    <property type="entry name" value="Spasmolytic Protein, domain 1"/>
    <property type="match status" value="3"/>
</dbReference>
<feature type="disulfide bond" evidence="2">
    <location>
        <begin position="38"/>
        <end position="53"/>
    </location>
</feature>
<feature type="chain" id="PRO_5047243583" description="P-type domain-containing protein" evidence="3">
    <location>
        <begin position="21"/>
        <end position="216"/>
    </location>
</feature>
<dbReference type="Pfam" id="PF00088">
    <property type="entry name" value="Trefoil"/>
    <property type="match status" value="3"/>
</dbReference>
<dbReference type="PANTHER" id="PTHR13826">
    <property type="entry name" value="INTESTINAL TREFOIL FACTOR-RELATED"/>
    <property type="match status" value="1"/>
</dbReference>
<dbReference type="PROSITE" id="PS51448">
    <property type="entry name" value="P_TREFOIL_2"/>
    <property type="match status" value="3"/>
</dbReference>
<keyword evidence="3" id="KW-0732">Signal</keyword>
<proteinExistence type="predicted"/>
<dbReference type="InterPro" id="IPR000519">
    <property type="entry name" value="P_trefoil_dom"/>
</dbReference>
<organism evidence="5 6">
    <name type="scientific">Porites lobata</name>
    <dbReference type="NCBI Taxonomy" id="104759"/>
    <lineage>
        <taxon>Eukaryota</taxon>
        <taxon>Metazoa</taxon>
        <taxon>Cnidaria</taxon>
        <taxon>Anthozoa</taxon>
        <taxon>Hexacorallia</taxon>
        <taxon>Scleractinia</taxon>
        <taxon>Fungiina</taxon>
        <taxon>Poritidae</taxon>
        <taxon>Porites</taxon>
    </lineage>
</organism>
<dbReference type="PRINTS" id="PR00680">
    <property type="entry name" value="PTREFOIL"/>
</dbReference>
<sequence length="216" mass="24207">MEEKIVMLVVLLVGTAVVPGEKSERGSCDVQPGYRVDCGWFGIDEATCKSKGCCWDSSIEGKPYCYFTTDGVVPSCMTGPKPKKDCGWKEIDQKTCEKRTCCWAKPDDKSTPWCYVKDLGHIPYGMCRTAPSDRTDCGHVVITKEECMQKGCCYDDSFDDGQTPWCFYPPEEEQEYCHIQYGGGLCKYVCDPVKEPNFSYGLCSEGKVCCYKGFGR</sequence>
<feature type="disulfide bond" evidence="2">
    <location>
        <begin position="137"/>
        <end position="152"/>
    </location>
</feature>
<accession>A0ABN8P4X9</accession>
<feature type="domain" description="P-type" evidence="4">
    <location>
        <begin position="26"/>
        <end position="69"/>
    </location>
</feature>
<evidence type="ECO:0000256" key="1">
    <source>
        <dbReference type="ARBA" id="ARBA00023157"/>
    </source>
</evidence>
<feature type="disulfide bond" evidence="2">
    <location>
        <begin position="48"/>
        <end position="65"/>
    </location>
</feature>
<feature type="domain" description="P-type" evidence="4">
    <location>
        <begin position="125"/>
        <end position="170"/>
    </location>
</feature>
<name>A0ABN8P4X9_9CNID</name>
<dbReference type="EMBL" id="CALNXK010000048">
    <property type="protein sequence ID" value="CAH3130452.1"/>
    <property type="molecule type" value="Genomic_DNA"/>
</dbReference>
<feature type="disulfide bond" evidence="2">
    <location>
        <begin position="76"/>
        <end position="102"/>
    </location>
</feature>
<reference evidence="5 6" key="1">
    <citation type="submission" date="2022-05" db="EMBL/GenBank/DDBJ databases">
        <authorList>
            <consortium name="Genoscope - CEA"/>
            <person name="William W."/>
        </authorList>
    </citation>
    <scope>NUCLEOTIDE SEQUENCE [LARGE SCALE GENOMIC DNA]</scope>
</reference>
<evidence type="ECO:0000256" key="3">
    <source>
        <dbReference type="SAM" id="SignalP"/>
    </source>
</evidence>
<evidence type="ECO:0000259" key="4">
    <source>
        <dbReference type="PROSITE" id="PS51448"/>
    </source>
</evidence>
<feature type="disulfide bond" evidence="2">
    <location>
        <begin position="86"/>
        <end position="101"/>
    </location>
</feature>
<comment type="caution">
    <text evidence="5">The sequence shown here is derived from an EMBL/GenBank/DDBJ whole genome shotgun (WGS) entry which is preliminary data.</text>
</comment>
<feature type="disulfide bond" evidence="2">
    <location>
        <begin position="127"/>
        <end position="153"/>
    </location>
</feature>
<evidence type="ECO:0000313" key="6">
    <source>
        <dbReference type="Proteomes" id="UP001159405"/>
    </source>
</evidence>
<dbReference type="InterPro" id="IPR044913">
    <property type="entry name" value="P_trefoil_dom_sf"/>
</dbReference>
<keyword evidence="1 2" id="KW-1015">Disulfide bond</keyword>
<feature type="signal peptide" evidence="3">
    <location>
        <begin position="1"/>
        <end position="20"/>
    </location>
</feature>
<comment type="caution">
    <text evidence="2">Lacks conserved residue(s) required for the propagation of feature annotation.</text>
</comment>